<reference evidence="4" key="1">
    <citation type="submission" date="2015-02" db="EMBL/GenBank/DDBJ databases">
        <title>Genome sequencing for Strongylocentrotus purpuratus.</title>
        <authorList>
            <person name="Murali S."/>
            <person name="Liu Y."/>
            <person name="Vee V."/>
            <person name="English A."/>
            <person name="Wang M."/>
            <person name="Skinner E."/>
            <person name="Han Y."/>
            <person name="Muzny D.M."/>
            <person name="Worley K.C."/>
            <person name="Gibbs R.A."/>
        </authorList>
    </citation>
    <scope>NUCLEOTIDE SEQUENCE</scope>
</reference>
<protein>
    <recommendedName>
        <fullName evidence="2">Integrase catalytic domain-containing protein</fullName>
    </recommendedName>
</protein>
<dbReference type="AlphaFoldDB" id="A0A7M7NC11"/>
<organism evidence="3 4">
    <name type="scientific">Strongylocentrotus purpuratus</name>
    <name type="common">Purple sea urchin</name>
    <dbReference type="NCBI Taxonomy" id="7668"/>
    <lineage>
        <taxon>Eukaryota</taxon>
        <taxon>Metazoa</taxon>
        <taxon>Echinodermata</taxon>
        <taxon>Eleutherozoa</taxon>
        <taxon>Echinozoa</taxon>
        <taxon>Echinoidea</taxon>
        <taxon>Euechinoidea</taxon>
        <taxon>Echinacea</taxon>
        <taxon>Camarodonta</taxon>
        <taxon>Echinidea</taxon>
        <taxon>Strongylocentrotidae</taxon>
        <taxon>Strongylocentrotus</taxon>
    </lineage>
</organism>
<dbReference type="Gene3D" id="3.30.420.10">
    <property type="entry name" value="Ribonuclease H-like superfamily/Ribonuclease H"/>
    <property type="match status" value="1"/>
</dbReference>
<dbReference type="InterPro" id="IPR001584">
    <property type="entry name" value="Integrase_cat-core"/>
</dbReference>
<dbReference type="OMA" id="TIVENWI"/>
<dbReference type="InterPro" id="IPR012337">
    <property type="entry name" value="RNaseH-like_sf"/>
</dbReference>
<dbReference type="InParanoid" id="A0A7M7NC11"/>
<proteinExistence type="predicted"/>
<accession>A0A7M7NC11</accession>
<feature type="compositionally biased region" description="Basic residues" evidence="1">
    <location>
        <begin position="303"/>
        <end position="315"/>
    </location>
</feature>
<reference evidence="3" key="2">
    <citation type="submission" date="2021-01" db="UniProtKB">
        <authorList>
            <consortium name="EnsemblMetazoa"/>
        </authorList>
    </citation>
    <scope>IDENTIFICATION</scope>
</reference>
<sequence>MVVADYYTKFVEAYPIPNEKASTVAPKLVEEFICRYGVPTDQGRNFESQLFKEVCQILGIKKTRTTAYNPKSDGMIERFNRTLLDMLVTLIEPGKNQRDWDKYVHIATTAYRSSVHETLGETPNMMMFGRELKMLSDQYMIQPDMEVGTDYVEELRDRMDTVYTRITEHSQKNLRRQKRNYDKKITGSSYEEGNFVWLRNNQRHKGISPKLSYRWNGPFKIKTKLSDVTYRIQKSPGTKMKVVHFDRLKPCEGDEPKGWKTTHTRREDAGNNAREMESNSEEVDQDSTPDVTVNRRQEDTRRYPLRNRRPAHFFY</sequence>
<dbReference type="GeneID" id="115921279"/>
<dbReference type="PANTHER" id="PTHR37984:SF15">
    <property type="entry name" value="INTEGRASE CATALYTIC DOMAIN-CONTAINING PROTEIN"/>
    <property type="match status" value="1"/>
</dbReference>
<name>A0A7M7NC11_STRPU</name>
<feature type="domain" description="Integrase catalytic" evidence="2">
    <location>
        <begin position="1"/>
        <end position="131"/>
    </location>
</feature>
<dbReference type="Proteomes" id="UP000007110">
    <property type="component" value="Unassembled WGS sequence"/>
</dbReference>
<dbReference type="InterPro" id="IPR036397">
    <property type="entry name" value="RNaseH_sf"/>
</dbReference>
<dbReference type="Pfam" id="PF22938">
    <property type="entry name" value="Integrase_p58_C"/>
    <property type="match status" value="1"/>
</dbReference>
<keyword evidence="4" id="KW-1185">Reference proteome</keyword>
<feature type="compositionally biased region" description="Acidic residues" evidence="1">
    <location>
        <begin position="278"/>
        <end position="287"/>
    </location>
</feature>
<dbReference type="PROSITE" id="PS50994">
    <property type="entry name" value="INTEGRASE"/>
    <property type="match status" value="1"/>
</dbReference>
<evidence type="ECO:0000313" key="4">
    <source>
        <dbReference type="Proteomes" id="UP000007110"/>
    </source>
</evidence>
<feature type="compositionally biased region" description="Basic and acidic residues" evidence="1">
    <location>
        <begin position="253"/>
        <end position="277"/>
    </location>
</feature>
<dbReference type="InterPro" id="IPR050951">
    <property type="entry name" value="Retrovirus_Pol_polyprotein"/>
</dbReference>
<feature type="region of interest" description="Disordered" evidence="1">
    <location>
        <begin position="253"/>
        <end position="315"/>
    </location>
</feature>
<evidence type="ECO:0000256" key="1">
    <source>
        <dbReference type="SAM" id="MobiDB-lite"/>
    </source>
</evidence>
<dbReference type="EnsemblMetazoa" id="XM_030978606">
    <property type="protein sequence ID" value="XP_030834466"/>
    <property type="gene ID" value="LOC115921279"/>
</dbReference>
<dbReference type="PANTHER" id="PTHR37984">
    <property type="entry name" value="PROTEIN CBG26694"/>
    <property type="match status" value="1"/>
</dbReference>
<dbReference type="OrthoDB" id="10030726at2759"/>
<dbReference type="InterPro" id="IPR054465">
    <property type="entry name" value="Integrase_p58-like_C"/>
</dbReference>
<dbReference type="FunFam" id="3.30.420.10:FF:000032">
    <property type="entry name" value="Retrovirus-related Pol polyprotein from transposon 297-like Protein"/>
    <property type="match status" value="1"/>
</dbReference>
<dbReference type="KEGG" id="spu:115921279"/>
<dbReference type="GO" id="GO:0003676">
    <property type="term" value="F:nucleic acid binding"/>
    <property type="evidence" value="ECO:0007669"/>
    <property type="project" value="InterPro"/>
</dbReference>
<evidence type="ECO:0000313" key="3">
    <source>
        <dbReference type="EnsemblMetazoa" id="XP_030834466"/>
    </source>
</evidence>
<dbReference type="RefSeq" id="XP_030834466.1">
    <property type="nucleotide sequence ID" value="XM_030978606.1"/>
</dbReference>
<feature type="compositionally biased region" description="Basic and acidic residues" evidence="1">
    <location>
        <begin position="293"/>
        <end position="302"/>
    </location>
</feature>
<dbReference type="GO" id="GO:0015074">
    <property type="term" value="P:DNA integration"/>
    <property type="evidence" value="ECO:0007669"/>
    <property type="project" value="InterPro"/>
</dbReference>
<dbReference type="SUPFAM" id="SSF53098">
    <property type="entry name" value="Ribonuclease H-like"/>
    <property type="match status" value="1"/>
</dbReference>
<evidence type="ECO:0000259" key="2">
    <source>
        <dbReference type="PROSITE" id="PS50994"/>
    </source>
</evidence>